<feature type="region of interest" description="Disordered" evidence="1">
    <location>
        <begin position="494"/>
        <end position="513"/>
    </location>
</feature>
<dbReference type="InterPro" id="IPR000160">
    <property type="entry name" value="GGDEF_dom"/>
</dbReference>
<dbReference type="EMBL" id="JACYXJ010000001">
    <property type="protein sequence ID" value="MBD8875195.1"/>
    <property type="molecule type" value="Genomic_DNA"/>
</dbReference>
<gene>
    <name evidence="4" type="ORF">IG617_02735</name>
</gene>
<dbReference type="NCBIfam" id="TIGR00254">
    <property type="entry name" value="GGDEF"/>
    <property type="match status" value="1"/>
</dbReference>
<feature type="transmembrane region" description="Helical" evidence="2">
    <location>
        <begin position="21"/>
        <end position="47"/>
    </location>
</feature>
<dbReference type="SUPFAM" id="SSF55073">
    <property type="entry name" value="Nucleotide cyclase"/>
    <property type="match status" value="1"/>
</dbReference>
<protein>
    <submittedName>
        <fullName evidence="4">Diguanylate cyclase</fullName>
    </submittedName>
</protein>
<dbReference type="InterPro" id="IPR007892">
    <property type="entry name" value="CHASE4"/>
</dbReference>
<evidence type="ECO:0000313" key="5">
    <source>
        <dbReference type="Proteomes" id="UP000615687"/>
    </source>
</evidence>
<name>A0ABR9C7X6_9HYPH</name>
<reference evidence="4 5" key="1">
    <citation type="submission" date="2020-09" db="EMBL/GenBank/DDBJ databases">
        <title>The genome sequence of type strain Labrenzia polysiphoniae KACC 19711.</title>
        <authorList>
            <person name="Liu Y."/>
        </authorList>
    </citation>
    <scope>NUCLEOTIDE SEQUENCE [LARGE SCALE GENOMIC DNA]</scope>
    <source>
        <strain evidence="4 5">KACC 19711</strain>
    </source>
</reference>
<organism evidence="4 5">
    <name type="scientific">Roseibium polysiphoniae</name>
    <dbReference type="NCBI Taxonomy" id="2571221"/>
    <lineage>
        <taxon>Bacteria</taxon>
        <taxon>Pseudomonadati</taxon>
        <taxon>Pseudomonadota</taxon>
        <taxon>Alphaproteobacteria</taxon>
        <taxon>Hyphomicrobiales</taxon>
        <taxon>Stappiaceae</taxon>
        <taxon>Roseibium</taxon>
    </lineage>
</organism>
<feature type="transmembrane region" description="Helical" evidence="2">
    <location>
        <begin position="281"/>
        <end position="305"/>
    </location>
</feature>
<keyword evidence="5" id="KW-1185">Reference proteome</keyword>
<proteinExistence type="predicted"/>
<keyword evidence="2" id="KW-0472">Membrane</keyword>
<dbReference type="PANTHER" id="PTHR44757:SF2">
    <property type="entry name" value="BIOFILM ARCHITECTURE MAINTENANCE PROTEIN MBAA"/>
    <property type="match status" value="1"/>
</dbReference>
<dbReference type="Gene3D" id="3.30.70.270">
    <property type="match status" value="1"/>
</dbReference>
<dbReference type="InterPro" id="IPR029787">
    <property type="entry name" value="Nucleotide_cyclase"/>
</dbReference>
<evidence type="ECO:0000256" key="2">
    <source>
        <dbReference type="SAM" id="Phobius"/>
    </source>
</evidence>
<dbReference type="InterPro" id="IPR043128">
    <property type="entry name" value="Rev_trsase/Diguanyl_cyclase"/>
</dbReference>
<dbReference type="CDD" id="cd01949">
    <property type="entry name" value="GGDEF"/>
    <property type="match status" value="1"/>
</dbReference>
<dbReference type="Proteomes" id="UP000615687">
    <property type="component" value="Unassembled WGS sequence"/>
</dbReference>
<keyword evidence="2" id="KW-0812">Transmembrane</keyword>
<evidence type="ECO:0000259" key="3">
    <source>
        <dbReference type="PROSITE" id="PS50887"/>
    </source>
</evidence>
<dbReference type="Pfam" id="PF05228">
    <property type="entry name" value="CHASE4"/>
    <property type="match status" value="1"/>
</dbReference>
<accession>A0ABR9C7X6</accession>
<dbReference type="PROSITE" id="PS50887">
    <property type="entry name" value="GGDEF"/>
    <property type="match status" value="1"/>
</dbReference>
<dbReference type="PANTHER" id="PTHR44757">
    <property type="entry name" value="DIGUANYLATE CYCLASE DGCP"/>
    <property type="match status" value="1"/>
</dbReference>
<dbReference type="RefSeq" id="WP_192107068.1">
    <property type="nucleotide sequence ID" value="NZ_JACYXJ010000001.1"/>
</dbReference>
<keyword evidence="2" id="KW-1133">Transmembrane helix</keyword>
<dbReference type="SMART" id="SM00267">
    <property type="entry name" value="GGDEF"/>
    <property type="match status" value="1"/>
</dbReference>
<evidence type="ECO:0000256" key="1">
    <source>
        <dbReference type="SAM" id="MobiDB-lite"/>
    </source>
</evidence>
<evidence type="ECO:0000313" key="4">
    <source>
        <dbReference type="EMBL" id="MBD8875195.1"/>
    </source>
</evidence>
<comment type="caution">
    <text evidence="4">The sequence shown here is derived from an EMBL/GenBank/DDBJ whole genome shotgun (WGS) entry which is preliminary data.</text>
</comment>
<dbReference type="InterPro" id="IPR052155">
    <property type="entry name" value="Biofilm_reg_signaling"/>
</dbReference>
<sequence length="513" mass="56095">MAEQHNRRYTDRDDGQSRQRISSLAFLLAGLLIAVTSVSLLFVGYIATQASDEQAIRNERRLFHTTLADRERLIVREMAAIARWDMSVEKIVLDFDYEFVREHVGSLWLNHGHNRSLVVSGEGRILAETFRDYTHISNRSLSETPELMNLLEKAQTLYSKNRVRVPGGYSYKSIQSLAPSEFAAISFVEIDGKIALAAAMPIIPDHETVRLPDGEPTILISAKFVDEPFLRDLNAQLSFKEMAFSRTVTEIQNGPGHLVNNIKGESLGAFVWVSETRGDTIWPTVVPVILLLSLALAALAFGIAWRIGKLTTSLQASERQNRYLALHDTLSGLANRLQFNRVLAASVKNLPAKPFAVIHCDLDEFKAVNDTHGHAAGDEVIKTVAKRMKEVVGRGGLVSRLGGDEFVILMRTVTDRKGLRELSNQLIASIAQPIEFAEGAEAEVGLSIGISLAPDQGADGEALVAAADAALYYSKQHGRGRMVFSSDLPALAKSELDESGPEPAIAAGAASSI</sequence>
<dbReference type="Pfam" id="PF00990">
    <property type="entry name" value="GGDEF"/>
    <property type="match status" value="1"/>
</dbReference>
<feature type="domain" description="GGDEF" evidence="3">
    <location>
        <begin position="353"/>
        <end position="487"/>
    </location>
</feature>